<feature type="DNA-binding region" description="H-T-H motif" evidence="4">
    <location>
        <begin position="33"/>
        <end position="52"/>
    </location>
</feature>
<dbReference type="PROSITE" id="PS50977">
    <property type="entry name" value="HTH_TETR_2"/>
    <property type="match status" value="1"/>
</dbReference>
<evidence type="ECO:0000259" key="5">
    <source>
        <dbReference type="PROSITE" id="PS50977"/>
    </source>
</evidence>
<organism evidence="6 7">
    <name type="scientific">Deinobacterium chartae</name>
    <dbReference type="NCBI Taxonomy" id="521158"/>
    <lineage>
        <taxon>Bacteria</taxon>
        <taxon>Thermotogati</taxon>
        <taxon>Deinococcota</taxon>
        <taxon>Deinococci</taxon>
        <taxon>Deinococcales</taxon>
        <taxon>Deinococcaceae</taxon>
        <taxon>Deinobacterium</taxon>
    </lineage>
</organism>
<keyword evidence="1" id="KW-0805">Transcription regulation</keyword>
<dbReference type="SUPFAM" id="SSF46689">
    <property type="entry name" value="Homeodomain-like"/>
    <property type="match status" value="1"/>
</dbReference>
<dbReference type="InterPro" id="IPR001647">
    <property type="entry name" value="HTH_TetR"/>
</dbReference>
<dbReference type="AlphaFoldDB" id="A0A841HWP5"/>
<dbReference type="GO" id="GO:0003677">
    <property type="term" value="F:DNA binding"/>
    <property type="evidence" value="ECO:0007669"/>
    <property type="project" value="UniProtKB-UniRule"/>
</dbReference>
<accession>A0A841HWP5</accession>
<dbReference type="RefSeq" id="WP_221276818.1">
    <property type="nucleotide sequence ID" value="NZ_JACHHG010000001.1"/>
</dbReference>
<protein>
    <submittedName>
        <fullName evidence="6">AcrR family transcriptional regulator</fullName>
    </submittedName>
</protein>
<evidence type="ECO:0000313" key="6">
    <source>
        <dbReference type="EMBL" id="MBB6096669.1"/>
    </source>
</evidence>
<dbReference type="PANTHER" id="PTHR47506">
    <property type="entry name" value="TRANSCRIPTIONAL REGULATORY PROTEIN"/>
    <property type="match status" value="1"/>
</dbReference>
<dbReference type="InterPro" id="IPR009057">
    <property type="entry name" value="Homeodomain-like_sf"/>
</dbReference>
<dbReference type="PANTHER" id="PTHR47506:SF6">
    <property type="entry name" value="HTH-TYPE TRANSCRIPTIONAL REPRESSOR NEMR"/>
    <property type="match status" value="1"/>
</dbReference>
<evidence type="ECO:0000256" key="3">
    <source>
        <dbReference type="ARBA" id="ARBA00023163"/>
    </source>
</evidence>
<gene>
    <name evidence="6" type="ORF">HNR42_000081</name>
</gene>
<proteinExistence type="predicted"/>
<dbReference type="EMBL" id="JACHHG010000001">
    <property type="protein sequence ID" value="MBB6096669.1"/>
    <property type="molecule type" value="Genomic_DNA"/>
</dbReference>
<keyword evidence="2 4" id="KW-0238">DNA-binding</keyword>
<dbReference type="Pfam" id="PF00440">
    <property type="entry name" value="TetR_N"/>
    <property type="match status" value="1"/>
</dbReference>
<evidence type="ECO:0000256" key="2">
    <source>
        <dbReference type="ARBA" id="ARBA00023125"/>
    </source>
</evidence>
<evidence type="ECO:0000313" key="7">
    <source>
        <dbReference type="Proteomes" id="UP000569951"/>
    </source>
</evidence>
<evidence type="ECO:0000256" key="1">
    <source>
        <dbReference type="ARBA" id="ARBA00023015"/>
    </source>
</evidence>
<dbReference type="Gene3D" id="1.10.357.10">
    <property type="entry name" value="Tetracycline Repressor, domain 2"/>
    <property type="match status" value="1"/>
</dbReference>
<sequence length="191" mass="21535">MVRKAVTVTRKAPEDWLHAGLAIIREHGIDALSLERLCAQVGLTKGSFYHHFQNLAAYRTALLEHFERVAFTRMVDDANRAPQAHLRLQRLIADIASRTPDLEIAMRTWATRDPEPRARMQRIDAERLEYLAGLLTEISGDAQRGRLLARLHYAVFLGAMQLRPASFGDEFRRMLGELEPLLNPAARGGAA</sequence>
<evidence type="ECO:0000256" key="4">
    <source>
        <dbReference type="PROSITE-ProRule" id="PRU00335"/>
    </source>
</evidence>
<reference evidence="6 7" key="1">
    <citation type="submission" date="2020-08" db="EMBL/GenBank/DDBJ databases">
        <title>Genomic Encyclopedia of Type Strains, Phase IV (KMG-IV): sequencing the most valuable type-strain genomes for metagenomic binning, comparative biology and taxonomic classification.</title>
        <authorList>
            <person name="Goeker M."/>
        </authorList>
    </citation>
    <scope>NUCLEOTIDE SEQUENCE [LARGE SCALE GENOMIC DNA]</scope>
    <source>
        <strain evidence="6 7">DSM 21458</strain>
    </source>
</reference>
<name>A0A841HWP5_9DEIO</name>
<dbReference type="Proteomes" id="UP000569951">
    <property type="component" value="Unassembled WGS sequence"/>
</dbReference>
<feature type="domain" description="HTH tetR-type" evidence="5">
    <location>
        <begin position="10"/>
        <end position="70"/>
    </location>
</feature>
<comment type="caution">
    <text evidence="6">The sequence shown here is derived from an EMBL/GenBank/DDBJ whole genome shotgun (WGS) entry which is preliminary data.</text>
</comment>
<keyword evidence="3" id="KW-0804">Transcription</keyword>
<keyword evidence="7" id="KW-1185">Reference proteome</keyword>